<dbReference type="EMBL" id="JAFFZE010000020">
    <property type="protein sequence ID" value="MCT2586677.1"/>
    <property type="molecule type" value="Genomic_DNA"/>
</dbReference>
<sequence length="206" mass="22403">MTEELWTLEQLPDRVAELLSDNYDGQTNGRVRELPSGRTIRWYTTIGLVDRPVDTRGRTALYGHRHLLQLAAVKRLQAEGHTLAEIQERLLGATNDQLADLAQVPRMDVAWSARPVRAEGFWRAAAHTDGANTTDSITAKITDSEANTVASPIHGLRLGDSVTVVLNAATRSPDAAELAAIEAAAAPLLDLLDRMGLAPSPGKERR</sequence>
<organism evidence="2 3">
    <name type="scientific">Actinophytocola gossypii</name>
    <dbReference type="NCBI Taxonomy" id="2812003"/>
    <lineage>
        <taxon>Bacteria</taxon>
        <taxon>Bacillati</taxon>
        <taxon>Actinomycetota</taxon>
        <taxon>Actinomycetes</taxon>
        <taxon>Pseudonocardiales</taxon>
        <taxon>Pseudonocardiaceae</taxon>
    </lineage>
</organism>
<dbReference type="RefSeq" id="WP_260194527.1">
    <property type="nucleotide sequence ID" value="NZ_JAFFZE010000020.1"/>
</dbReference>
<keyword evidence="3" id="KW-1185">Reference proteome</keyword>
<dbReference type="Pfam" id="PF13411">
    <property type="entry name" value="MerR_1"/>
    <property type="match status" value="1"/>
</dbReference>
<dbReference type="InterPro" id="IPR009061">
    <property type="entry name" value="DNA-bd_dom_put_sf"/>
</dbReference>
<name>A0ABT2JFM6_9PSEU</name>
<protein>
    <submittedName>
        <fullName evidence="2">MerR family transcriptional regulator</fullName>
    </submittedName>
</protein>
<dbReference type="Gene3D" id="1.10.1660.10">
    <property type="match status" value="1"/>
</dbReference>
<proteinExistence type="predicted"/>
<comment type="caution">
    <text evidence="2">The sequence shown here is derived from an EMBL/GenBank/DDBJ whole genome shotgun (WGS) entry which is preliminary data.</text>
</comment>
<evidence type="ECO:0000259" key="1">
    <source>
        <dbReference type="PROSITE" id="PS50937"/>
    </source>
</evidence>
<evidence type="ECO:0000313" key="2">
    <source>
        <dbReference type="EMBL" id="MCT2586677.1"/>
    </source>
</evidence>
<evidence type="ECO:0000313" key="3">
    <source>
        <dbReference type="Proteomes" id="UP001156441"/>
    </source>
</evidence>
<gene>
    <name evidence="2" type="ORF">JT362_26500</name>
</gene>
<reference evidence="2 3" key="1">
    <citation type="submission" date="2021-02" db="EMBL/GenBank/DDBJ databases">
        <title>Actinophytocola xerophila sp. nov., isolated from soil of cotton cropping field.</title>
        <authorList>
            <person name="Huang R."/>
            <person name="Chen X."/>
            <person name="Ge X."/>
            <person name="Liu W."/>
        </authorList>
    </citation>
    <scope>NUCLEOTIDE SEQUENCE [LARGE SCALE GENOMIC DNA]</scope>
    <source>
        <strain evidence="2 3">S1-96</strain>
    </source>
</reference>
<dbReference type="InterPro" id="IPR000551">
    <property type="entry name" value="MerR-type_HTH_dom"/>
</dbReference>
<feature type="domain" description="HTH merR-type" evidence="1">
    <location>
        <begin position="38"/>
        <end position="92"/>
    </location>
</feature>
<accession>A0ABT2JFM6</accession>
<dbReference type="SUPFAM" id="SSF46955">
    <property type="entry name" value="Putative DNA-binding domain"/>
    <property type="match status" value="1"/>
</dbReference>
<dbReference type="CDD" id="cd00592">
    <property type="entry name" value="HTH_MerR-like"/>
    <property type="match status" value="1"/>
</dbReference>
<dbReference type="PROSITE" id="PS50937">
    <property type="entry name" value="HTH_MERR_2"/>
    <property type="match status" value="1"/>
</dbReference>
<dbReference type="Proteomes" id="UP001156441">
    <property type="component" value="Unassembled WGS sequence"/>
</dbReference>